<comment type="catalytic activity">
    <reaction evidence="7">
        <text>NAD(+) + (ADP-D-ribosyl)n-acceptor = nicotinamide + (ADP-D-ribosyl)n+1-acceptor + H(+).</text>
        <dbReference type="EC" id="2.4.2.30"/>
    </reaction>
</comment>
<dbReference type="InterPro" id="IPR004102">
    <property type="entry name" value="Poly(ADP-ribose)pol_reg_dom"/>
</dbReference>
<accession>A0A137NTV9</accession>
<dbReference type="GO" id="GO:0005730">
    <property type="term" value="C:nucleolus"/>
    <property type="evidence" value="ECO:0007669"/>
    <property type="project" value="TreeGrafter"/>
</dbReference>
<dbReference type="Gene3D" id="3.90.228.10">
    <property type="match status" value="1"/>
</dbReference>
<evidence type="ECO:0000256" key="5">
    <source>
        <dbReference type="ARBA" id="ARBA00023027"/>
    </source>
</evidence>
<comment type="subcellular location">
    <subcellularLocation>
        <location evidence="1">Nucleus</location>
    </subcellularLocation>
</comment>
<dbReference type="GO" id="GO:0070212">
    <property type="term" value="P:protein poly-ADP-ribosylation"/>
    <property type="evidence" value="ECO:0007669"/>
    <property type="project" value="TreeGrafter"/>
</dbReference>
<feature type="domain" description="PARP alpha-helical" evidence="10">
    <location>
        <begin position="99"/>
        <end position="258"/>
    </location>
</feature>
<keyword evidence="3 8" id="KW-0808">Transferase</keyword>
<evidence type="ECO:0000256" key="8">
    <source>
        <dbReference type="RuleBase" id="RU362114"/>
    </source>
</evidence>
<dbReference type="PANTHER" id="PTHR10459">
    <property type="entry name" value="DNA LIGASE"/>
    <property type="match status" value="1"/>
</dbReference>
<evidence type="ECO:0000256" key="7">
    <source>
        <dbReference type="ARBA" id="ARBA00033987"/>
    </source>
</evidence>
<dbReference type="GO" id="GO:0006302">
    <property type="term" value="P:double-strand break repair"/>
    <property type="evidence" value="ECO:0007669"/>
    <property type="project" value="TreeGrafter"/>
</dbReference>
<dbReference type="SUPFAM" id="SSF47587">
    <property type="entry name" value="Domain of poly(ADP-ribose) polymerase"/>
    <property type="match status" value="1"/>
</dbReference>
<dbReference type="GO" id="GO:0003950">
    <property type="term" value="F:NAD+ poly-ADP-ribosyltransferase activity"/>
    <property type="evidence" value="ECO:0007669"/>
    <property type="project" value="UniProtKB-UniRule"/>
</dbReference>
<keyword evidence="6" id="KW-0539">Nucleus</keyword>
<keyword evidence="12" id="KW-1185">Reference proteome</keyword>
<evidence type="ECO:0000256" key="4">
    <source>
        <dbReference type="ARBA" id="ARBA00022695"/>
    </source>
</evidence>
<gene>
    <name evidence="11" type="ORF">CONCODRAFT_168571</name>
</gene>
<dbReference type="PROSITE" id="PS51059">
    <property type="entry name" value="PARP_CATALYTIC"/>
    <property type="match status" value="1"/>
</dbReference>
<dbReference type="Pfam" id="PF00644">
    <property type="entry name" value="PARP"/>
    <property type="match status" value="1"/>
</dbReference>
<protein>
    <recommendedName>
        <fullName evidence="8">Poly [ADP-ribose] polymerase</fullName>
        <shortName evidence="8">PARP</shortName>
        <ecNumber evidence="8">2.4.2.-</ecNumber>
    </recommendedName>
</protein>
<evidence type="ECO:0000259" key="9">
    <source>
        <dbReference type="PROSITE" id="PS51059"/>
    </source>
</evidence>
<proteinExistence type="predicted"/>
<reference evidence="11 12" key="1">
    <citation type="journal article" date="2015" name="Genome Biol. Evol.">
        <title>Phylogenomic analyses indicate that early fungi evolved digesting cell walls of algal ancestors of land plants.</title>
        <authorList>
            <person name="Chang Y."/>
            <person name="Wang S."/>
            <person name="Sekimoto S."/>
            <person name="Aerts A.L."/>
            <person name="Choi C."/>
            <person name="Clum A."/>
            <person name="LaButti K.M."/>
            <person name="Lindquist E.A."/>
            <person name="Yee Ngan C."/>
            <person name="Ohm R.A."/>
            <person name="Salamov A.A."/>
            <person name="Grigoriev I.V."/>
            <person name="Spatafora J.W."/>
            <person name="Berbee M.L."/>
        </authorList>
    </citation>
    <scope>NUCLEOTIDE SEQUENCE [LARGE SCALE GENOMIC DNA]</scope>
    <source>
        <strain evidence="11 12">NRRL 28638</strain>
    </source>
</reference>
<dbReference type="InterPro" id="IPR050800">
    <property type="entry name" value="ARTD/PARP"/>
</dbReference>
<dbReference type="GO" id="GO:1990404">
    <property type="term" value="F:NAD+-protein mono-ADP-ribosyltransferase activity"/>
    <property type="evidence" value="ECO:0007669"/>
    <property type="project" value="TreeGrafter"/>
</dbReference>
<feature type="domain" description="PARP catalytic" evidence="9">
    <location>
        <begin position="253"/>
        <end position="465"/>
    </location>
</feature>
<keyword evidence="4" id="KW-0548">Nucleotidyltransferase</keyword>
<dbReference type="OrthoDB" id="2017365at2759"/>
<dbReference type="GO" id="GO:0016779">
    <property type="term" value="F:nucleotidyltransferase activity"/>
    <property type="evidence" value="ECO:0007669"/>
    <property type="project" value="UniProtKB-KW"/>
</dbReference>
<dbReference type="Proteomes" id="UP000070444">
    <property type="component" value="Unassembled WGS sequence"/>
</dbReference>
<evidence type="ECO:0000259" key="10">
    <source>
        <dbReference type="PROSITE" id="PS51060"/>
    </source>
</evidence>
<dbReference type="EMBL" id="KQ964756">
    <property type="protein sequence ID" value="KXN66190.1"/>
    <property type="molecule type" value="Genomic_DNA"/>
</dbReference>
<name>A0A137NTV9_CONC2</name>
<sequence length="465" mass="52957">MSDRSIHLIKFDINSGVNEYCNYQLLADAEMILVKSGRVGSEYIHDSYDGGEGKYYQLIYKKKEKGFKEIVFEEVMKDFTINTIHYISDKTSGLMIFDCDTVEKFIQEVINISGHKVKLSSFYDKIPITSCYKTPLGLMPKKVIEKANSILGEIEGLLEIYSNLDQTKLNLKKFLANNSSDEDIDSDILGKNQVSTCDEEFVAKMLIDLVNNYFNLIPTDMRFDEILNTVLESKIFTSKQKEICNLMLEYYNEIELIKSTKMPTITDNDIKMERVTDREVFDRISDLFNLTKGTYSNIKIKNIFTIKLGEQDKKFAKKSSAIGNVQSVWHGTGKRNIASILTKGLLLPENVNGNPMYGSFGSGVYFSSYSSTSISYCRELNSYSPDNKTTAYMFLACVAAGNYYEPGTIMNNFLTDGRTRYPVAGYDSTWGYKDSGSHDELVIYSEDQIRLDYVLEIENDKSTNK</sequence>
<evidence type="ECO:0000256" key="2">
    <source>
        <dbReference type="ARBA" id="ARBA00022676"/>
    </source>
</evidence>
<keyword evidence="2 8" id="KW-0328">Glycosyltransferase</keyword>
<keyword evidence="5 8" id="KW-0520">NAD</keyword>
<dbReference type="PANTHER" id="PTHR10459:SF60">
    <property type="entry name" value="POLY [ADP-RIBOSE] POLYMERASE 2"/>
    <property type="match status" value="1"/>
</dbReference>
<dbReference type="AlphaFoldDB" id="A0A137NTV9"/>
<dbReference type="InterPro" id="IPR012317">
    <property type="entry name" value="Poly(ADP-ribose)pol_cat_dom"/>
</dbReference>
<dbReference type="Gene3D" id="1.20.142.10">
    <property type="entry name" value="Poly(ADP-ribose) polymerase, regulatory domain"/>
    <property type="match status" value="1"/>
</dbReference>
<evidence type="ECO:0000256" key="3">
    <source>
        <dbReference type="ARBA" id="ARBA00022679"/>
    </source>
</evidence>
<dbReference type="SUPFAM" id="SSF56399">
    <property type="entry name" value="ADP-ribosylation"/>
    <property type="match status" value="1"/>
</dbReference>
<dbReference type="EC" id="2.4.2.-" evidence="8"/>
<evidence type="ECO:0000313" key="12">
    <source>
        <dbReference type="Proteomes" id="UP000070444"/>
    </source>
</evidence>
<evidence type="ECO:0000256" key="6">
    <source>
        <dbReference type="ARBA" id="ARBA00023242"/>
    </source>
</evidence>
<evidence type="ECO:0000313" key="11">
    <source>
        <dbReference type="EMBL" id="KXN66190.1"/>
    </source>
</evidence>
<dbReference type="InterPro" id="IPR036616">
    <property type="entry name" value="Poly(ADP-ribose)pol_reg_dom_sf"/>
</dbReference>
<evidence type="ECO:0000256" key="1">
    <source>
        <dbReference type="ARBA" id="ARBA00004123"/>
    </source>
</evidence>
<organism evidence="11 12">
    <name type="scientific">Conidiobolus coronatus (strain ATCC 28846 / CBS 209.66 / NRRL 28638)</name>
    <name type="common">Delacroixia coronata</name>
    <dbReference type="NCBI Taxonomy" id="796925"/>
    <lineage>
        <taxon>Eukaryota</taxon>
        <taxon>Fungi</taxon>
        <taxon>Fungi incertae sedis</taxon>
        <taxon>Zoopagomycota</taxon>
        <taxon>Entomophthoromycotina</taxon>
        <taxon>Entomophthoromycetes</taxon>
        <taxon>Entomophthorales</taxon>
        <taxon>Ancylistaceae</taxon>
        <taxon>Conidiobolus</taxon>
    </lineage>
</organism>
<dbReference type="STRING" id="796925.A0A137NTV9"/>
<dbReference type="PROSITE" id="PS51060">
    <property type="entry name" value="PARP_ALPHA_HD"/>
    <property type="match status" value="1"/>
</dbReference>